<dbReference type="VEuPathDB" id="AmoebaDB:DICPUDRAFT_79735"/>
<dbReference type="STRING" id="5786.F0ZNG5"/>
<dbReference type="InterPro" id="IPR044865">
    <property type="entry name" value="MRH_dom"/>
</dbReference>
<name>F0ZNG5_DICPU</name>
<reference evidence="6" key="1">
    <citation type="journal article" date="2011" name="Genome Biol.">
        <title>Comparative genomics of the social amoebae Dictyostelium discoideum and Dictyostelium purpureum.</title>
        <authorList>
            <consortium name="US DOE Joint Genome Institute (JGI-PGF)"/>
            <person name="Sucgang R."/>
            <person name="Kuo A."/>
            <person name="Tian X."/>
            <person name="Salerno W."/>
            <person name="Parikh A."/>
            <person name="Feasley C.L."/>
            <person name="Dalin E."/>
            <person name="Tu H."/>
            <person name="Huang E."/>
            <person name="Barry K."/>
            <person name="Lindquist E."/>
            <person name="Shapiro H."/>
            <person name="Bruce D."/>
            <person name="Schmutz J."/>
            <person name="Salamov A."/>
            <person name="Fey P."/>
            <person name="Gaudet P."/>
            <person name="Anjard C."/>
            <person name="Babu M.M."/>
            <person name="Basu S."/>
            <person name="Bushmanova Y."/>
            <person name="van der Wel H."/>
            <person name="Katoh-Kurasawa M."/>
            <person name="Dinh C."/>
            <person name="Coutinho P.M."/>
            <person name="Saito T."/>
            <person name="Elias M."/>
            <person name="Schaap P."/>
            <person name="Kay R.R."/>
            <person name="Henrissat B."/>
            <person name="Eichinger L."/>
            <person name="Rivero F."/>
            <person name="Putnam N.H."/>
            <person name="West C.M."/>
            <person name="Loomis W.F."/>
            <person name="Chisholm R.L."/>
            <person name="Shaulsky G."/>
            <person name="Strassmann J.E."/>
            <person name="Queller D.C."/>
            <person name="Kuspa A."/>
            <person name="Grigoriev I.V."/>
        </authorList>
    </citation>
    <scope>NUCLEOTIDE SEQUENCE [LARGE SCALE GENOMIC DNA]</scope>
    <source>
        <strain evidence="6">QSDP1</strain>
    </source>
</reference>
<dbReference type="EMBL" id="GL871094">
    <property type="protein sequence ID" value="EGC34511.1"/>
    <property type="molecule type" value="Genomic_DNA"/>
</dbReference>
<gene>
    <name evidence="5" type="ORF">DICPUDRAFT_79735</name>
</gene>
<evidence type="ECO:0000259" key="4">
    <source>
        <dbReference type="PROSITE" id="PS51914"/>
    </source>
</evidence>
<protein>
    <recommendedName>
        <fullName evidence="4">MRH domain-containing protein</fullName>
    </recommendedName>
</protein>
<dbReference type="PROSITE" id="PS51914">
    <property type="entry name" value="MRH"/>
    <property type="match status" value="1"/>
</dbReference>
<evidence type="ECO:0000256" key="3">
    <source>
        <dbReference type="SAM" id="SignalP"/>
    </source>
</evidence>
<dbReference type="Gene3D" id="2.70.130.10">
    <property type="entry name" value="Mannose-6-phosphate receptor binding domain"/>
    <property type="match status" value="1"/>
</dbReference>
<evidence type="ECO:0000313" key="6">
    <source>
        <dbReference type="Proteomes" id="UP000001064"/>
    </source>
</evidence>
<proteinExistence type="predicted"/>
<dbReference type="Proteomes" id="UP000001064">
    <property type="component" value="Unassembled WGS sequence"/>
</dbReference>
<feature type="domain" description="MRH" evidence="4">
    <location>
        <begin position="24"/>
        <end position="161"/>
    </location>
</feature>
<feature type="chain" id="PRO_5003261852" description="MRH domain-containing protein" evidence="3">
    <location>
        <begin position="20"/>
        <end position="270"/>
    </location>
</feature>
<organism evidence="5 6">
    <name type="scientific">Dictyostelium purpureum</name>
    <name type="common">Slime mold</name>
    <dbReference type="NCBI Taxonomy" id="5786"/>
    <lineage>
        <taxon>Eukaryota</taxon>
        <taxon>Amoebozoa</taxon>
        <taxon>Evosea</taxon>
        <taxon>Eumycetozoa</taxon>
        <taxon>Dictyostelia</taxon>
        <taxon>Dictyosteliales</taxon>
        <taxon>Dictyosteliaceae</taxon>
        <taxon>Dictyostelium</taxon>
    </lineage>
</organism>
<keyword evidence="2" id="KW-1015">Disulfide bond</keyword>
<evidence type="ECO:0000313" key="5">
    <source>
        <dbReference type="EMBL" id="EGC34511.1"/>
    </source>
</evidence>
<evidence type="ECO:0000256" key="2">
    <source>
        <dbReference type="ARBA" id="ARBA00023157"/>
    </source>
</evidence>
<dbReference type="GeneID" id="10499722"/>
<dbReference type="eggNOG" id="ENOG502RIEN">
    <property type="taxonomic scope" value="Eukaryota"/>
</dbReference>
<dbReference type="AlphaFoldDB" id="F0ZNG5"/>
<sequence length="270" mass="29607">MNKFLLTFITFIFLSLVNSQQSPNSCTYNGIDYSNLFLSNSSYTSNSTDGKYTYYWNICGESKKCLNTGFSVCSYDNSVIILNGIHPLYLSGSVDQGSFRTVNGNTVLIYSTNAFPCSNYIYRQTEITLICSNSSFLYISDVYETKCRYTVTMTGLAACGINAPNVTNSPTPSPQIVCKLNDYGLFVNSTSPISCTGIGQTKCHTVTDSLSVSSSDYFTFETSSGSIQCLGDNIECTTANVKCSIDPSSYYGLKVNGKETKLNHYYSSSN</sequence>
<accession>F0ZNG5</accession>
<dbReference type="KEGG" id="dpp:DICPUDRAFT_79735"/>
<dbReference type="OMA" id="IECTTAN"/>
<dbReference type="RefSeq" id="XP_003288947.1">
    <property type="nucleotide sequence ID" value="XM_003288899.1"/>
</dbReference>
<feature type="signal peptide" evidence="3">
    <location>
        <begin position="1"/>
        <end position="19"/>
    </location>
</feature>
<keyword evidence="6" id="KW-1185">Reference proteome</keyword>
<keyword evidence="1 3" id="KW-0732">Signal</keyword>
<evidence type="ECO:0000256" key="1">
    <source>
        <dbReference type="ARBA" id="ARBA00022729"/>
    </source>
</evidence>
<dbReference type="SUPFAM" id="SSF50911">
    <property type="entry name" value="Mannose 6-phosphate receptor domain"/>
    <property type="match status" value="1"/>
</dbReference>
<dbReference type="InParanoid" id="F0ZNG5"/>
<dbReference type="InterPro" id="IPR009011">
    <property type="entry name" value="Man6P_isomerase_rcpt-bd_dom_sf"/>
</dbReference>